<dbReference type="RefSeq" id="WP_098175848.1">
    <property type="nucleotide sequence ID" value="NZ_CP030926.1"/>
</dbReference>
<dbReference type="Gene3D" id="3.10.180.10">
    <property type="entry name" value="2,3-Dihydroxybiphenyl 1,2-Dioxygenase, domain 1"/>
    <property type="match status" value="1"/>
</dbReference>
<name>A0AAX0S565_9BACI</name>
<evidence type="ECO:0000313" key="5">
    <source>
        <dbReference type="Proteomes" id="UP000260457"/>
    </source>
</evidence>
<dbReference type="Proteomes" id="UP000260457">
    <property type="component" value="Chromosome"/>
</dbReference>
<dbReference type="InterPro" id="IPR037523">
    <property type="entry name" value="VOC_core"/>
</dbReference>
<accession>A0AAX0S565</accession>
<dbReference type="InterPro" id="IPR040553">
    <property type="entry name" value="TxDE"/>
</dbReference>
<dbReference type="PROSITE" id="PS51819">
    <property type="entry name" value="VOC"/>
    <property type="match status" value="1"/>
</dbReference>
<gene>
    <name evidence="3" type="ORF">CN689_09850</name>
    <name evidence="2" type="ORF">DTO10_05530</name>
</gene>
<dbReference type="Pfam" id="PF18711">
    <property type="entry name" value="TxDE"/>
    <property type="match status" value="1"/>
</dbReference>
<evidence type="ECO:0000313" key="2">
    <source>
        <dbReference type="EMBL" id="AXN37938.1"/>
    </source>
</evidence>
<organism evidence="3 4">
    <name type="scientific">Peribacillus butanolivorans</name>
    <dbReference type="NCBI Taxonomy" id="421767"/>
    <lineage>
        <taxon>Bacteria</taxon>
        <taxon>Bacillati</taxon>
        <taxon>Bacillota</taxon>
        <taxon>Bacilli</taxon>
        <taxon>Bacillales</taxon>
        <taxon>Bacillaceae</taxon>
        <taxon>Peribacillus</taxon>
    </lineage>
</organism>
<reference evidence="2 5" key="2">
    <citation type="submission" date="2018-07" db="EMBL/GenBank/DDBJ databases">
        <title>The molecular basis for the intramolecular migration of carboxyl group in the catabolism of para-hydroxybenzoate via gentisate.</title>
        <authorList>
            <person name="Zhao H."/>
            <person name="Xu Y."/>
            <person name="Lin S."/>
            <person name="Spain J.C."/>
            <person name="Zhou N.-Y."/>
        </authorList>
    </citation>
    <scope>NUCLEOTIDE SEQUENCE [LARGE SCALE GENOMIC DNA]</scope>
    <source>
        <strain evidence="2 5">PHB-7a</strain>
    </source>
</reference>
<sequence>MLIKKVSLIASDIAEMKKFYVELLNAKLLDESHHGFTIKAGASELVFTETKNGSKPFYHFAFNIPSNQFQEAKQWIKARTSLNTEDGDDEVYFSHLNAHSLYFTDPTGNIVEFIARHSIAPESEVAFSMDSLLSIGEINLTTTKIDAIGQQLIDFGISPRDNGTVNPNGISFMGSNGVFILLSKPGRRWFFSDRAAEIHPLTIEVDPGKTIHQDENGNIRFISSPI</sequence>
<dbReference type="Proteomes" id="UP000220106">
    <property type="component" value="Unassembled WGS sequence"/>
</dbReference>
<dbReference type="SUPFAM" id="SSF54593">
    <property type="entry name" value="Glyoxalase/Bleomycin resistance protein/Dihydroxybiphenyl dioxygenase"/>
    <property type="match status" value="1"/>
</dbReference>
<keyword evidence="5" id="KW-1185">Reference proteome</keyword>
<evidence type="ECO:0000259" key="1">
    <source>
        <dbReference type="PROSITE" id="PS51819"/>
    </source>
</evidence>
<dbReference type="KEGG" id="pbut:DTO10_05530"/>
<dbReference type="EMBL" id="CP030926">
    <property type="protein sequence ID" value="AXN37938.1"/>
    <property type="molecule type" value="Genomic_DNA"/>
</dbReference>
<dbReference type="InterPro" id="IPR004360">
    <property type="entry name" value="Glyas_Fos-R_dOase_dom"/>
</dbReference>
<dbReference type="InterPro" id="IPR029068">
    <property type="entry name" value="Glyas_Bleomycin-R_OHBP_Dase"/>
</dbReference>
<dbReference type="AlphaFoldDB" id="A0AAX0S565"/>
<proteinExistence type="predicted"/>
<evidence type="ECO:0000313" key="3">
    <source>
        <dbReference type="EMBL" id="PEJ34425.1"/>
    </source>
</evidence>
<reference evidence="3 4" key="1">
    <citation type="submission" date="2017-09" db="EMBL/GenBank/DDBJ databases">
        <title>Large-scale bioinformatics analysis of Bacillus genomes uncovers conserved roles of natural products in bacterial physiology.</title>
        <authorList>
            <consortium name="Agbiome Team Llc"/>
            <person name="Bleich R.M."/>
            <person name="Kirk G.J."/>
            <person name="Santa Maria K.C."/>
            <person name="Allen S.E."/>
            <person name="Farag S."/>
            <person name="Shank E.A."/>
            <person name="Bowers A."/>
        </authorList>
    </citation>
    <scope>NUCLEOTIDE SEQUENCE [LARGE SCALE GENOMIC DNA]</scope>
    <source>
        <strain evidence="3 4">AFS003229</strain>
    </source>
</reference>
<protein>
    <submittedName>
        <fullName evidence="3">Glyoxalase</fullName>
    </submittedName>
</protein>
<dbReference type="EMBL" id="NUEQ01000014">
    <property type="protein sequence ID" value="PEJ34425.1"/>
    <property type="molecule type" value="Genomic_DNA"/>
</dbReference>
<feature type="domain" description="VOC" evidence="1">
    <location>
        <begin position="2"/>
        <end position="116"/>
    </location>
</feature>
<evidence type="ECO:0000313" key="4">
    <source>
        <dbReference type="Proteomes" id="UP000220106"/>
    </source>
</evidence>
<dbReference type="Pfam" id="PF00903">
    <property type="entry name" value="Glyoxalase"/>
    <property type="match status" value="1"/>
</dbReference>